<dbReference type="PROSITE" id="PS00518">
    <property type="entry name" value="ZF_RING_1"/>
    <property type="match status" value="1"/>
</dbReference>
<dbReference type="InterPro" id="IPR041468">
    <property type="entry name" value="HTH_ParB/Spo0J"/>
</dbReference>
<dbReference type="Gene3D" id="3.90.1530.30">
    <property type="match status" value="1"/>
</dbReference>
<dbReference type="InterPro" id="IPR004437">
    <property type="entry name" value="ParB/RepB/Spo0J"/>
</dbReference>
<keyword evidence="1" id="KW-0479">Metal-binding</keyword>
<protein>
    <recommendedName>
        <fullName evidence="5">ParB-like N-terminal domain-containing protein</fullName>
    </recommendedName>
</protein>
<accession>A0A0F9RXA3</accession>
<dbReference type="PANTHER" id="PTHR33375">
    <property type="entry name" value="CHROMOSOME-PARTITIONING PROTEIN PARB-RELATED"/>
    <property type="match status" value="1"/>
</dbReference>
<keyword evidence="3" id="KW-0159">Chromosome partition</keyword>
<comment type="caution">
    <text evidence="6">The sequence shown here is derived from an EMBL/GenBank/DDBJ whole genome shotgun (WGS) entry which is preliminary data.</text>
</comment>
<dbReference type="GO" id="GO:0007059">
    <property type="term" value="P:chromosome segregation"/>
    <property type="evidence" value="ECO:0007669"/>
    <property type="project" value="UniProtKB-KW"/>
</dbReference>
<keyword evidence="4" id="KW-0862">Zinc</keyword>
<dbReference type="SMART" id="SM00470">
    <property type="entry name" value="ParB"/>
    <property type="match status" value="1"/>
</dbReference>
<dbReference type="InterPro" id="IPR003115">
    <property type="entry name" value="ParB_N"/>
</dbReference>
<reference evidence="6" key="1">
    <citation type="journal article" date="2015" name="Nature">
        <title>Complex archaea that bridge the gap between prokaryotes and eukaryotes.</title>
        <authorList>
            <person name="Spang A."/>
            <person name="Saw J.H."/>
            <person name="Jorgensen S.L."/>
            <person name="Zaremba-Niedzwiedzka K."/>
            <person name="Martijn J."/>
            <person name="Lind A.E."/>
            <person name="van Eijk R."/>
            <person name="Schleper C."/>
            <person name="Guy L."/>
            <person name="Ettema T.J."/>
        </authorList>
    </citation>
    <scope>NUCLEOTIDE SEQUENCE</scope>
</reference>
<dbReference type="InterPro" id="IPR050336">
    <property type="entry name" value="Chromosome_partition/occlusion"/>
</dbReference>
<evidence type="ECO:0000256" key="2">
    <source>
        <dbReference type="ARBA" id="ARBA00022771"/>
    </source>
</evidence>
<dbReference type="NCBIfam" id="TIGR00180">
    <property type="entry name" value="parB_part"/>
    <property type="match status" value="1"/>
</dbReference>
<dbReference type="Pfam" id="PF02195">
    <property type="entry name" value="ParB_N"/>
    <property type="match status" value="1"/>
</dbReference>
<dbReference type="Gene3D" id="1.10.10.2830">
    <property type="match status" value="1"/>
</dbReference>
<evidence type="ECO:0000256" key="4">
    <source>
        <dbReference type="ARBA" id="ARBA00022833"/>
    </source>
</evidence>
<dbReference type="PANTHER" id="PTHR33375:SF1">
    <property type="entry name" value="CHROMOSOME-PARTITIONING PROTEIN PARB-RELATED"/>
    <property type="match status" value="1"/>
</dbReference>
<name>A0A0F9RXA3_9ZZZZ</name>
<gene>
    <name evidence="6" type="ORF">LCGC14_0525780</name>
</gene>
<evidence type="ECO:0000256" key="3">
    <source>
        <dbReference type="ARBA" id="ARBA00022829"/>
    </source>
</evidence>
<organism evidence="6">
    <name type="scientific">marine sediment metagenome</name>
    <dbReference type="NCBI Taxonomy" id="412755"/>
    <lineage>
        <taxon>unclassified sequences</taxon>
        <taxon>metagenomes</taxon>
        <taxon>ecological metagenomes</taxon>
    </lineage>
</organism>
<proteinExistence type="predicted"/>
<dbReference type="SUPFAM" id="SSF110849">
    <property type="entry name" value="ParB/Sulfiredoxin"/>
    <property type="match status" value="1"/>
</dbReference>
<sequence>MKSKKIGIKWKEKEILIKKITSISKFNPRKSIDDSKIDDLAKSIEETVLLHPIYVVSKENDEYELVSGQRRKLAYIKLNRKTVLARILINPTENELLRIVIIENIQRVNVDQIEMANAIETLYKMVNGNYIKVANQIGKSVSTVRMYHHLIKLTENIKEKISNKKIKLPIKTSSEIGKNFPQDKQQILIDVVKHHPQETQLKILKELKIDFSNIHAYTKPQQVINFIKKVLKHDMGYITQVFHEFGRDIRNIEDHIKDKLDKNPILRVFNNSPLNAIKFLHELQTRFRPYDIDDNYNLKRYPMDSLKIFLEHVCINSINYDEDFREELSSDIQNFIKVNIINRQILTTLDILNKGSNRFLEDLLPDILKKITNNQLKSSSVKVLFTFYENLYFKDYLSIIKEILCLEDGDNTLKNLIIERLTKRNKYSPEVIELQEIALKLYKKSDDNSHLKGGLTKFLLKIGKICLKCKSIVDNIQFCSNCNHTYCDKCVKNGNHYLKCSCGKWFCINCSDKFEVIEINTINPIFCEYCLRDGNYQDINIVCHECTNSIKKCLVCGKNICKIHGRDSFNTNGHYCEVCATTKKEELVDNEDFEKYDALDENVDDDDNYSYIKILPINDFITLKLGDNGSVDIFVNGEFFEICKYLLINIPLDEIDEFNEIDSIDEAAEILDHSMEDEDELDVVNLNPEELFWGHASNLQAWVESKYNTCLIHRNLAFPLLKKLTEVGDPVAKEVFKHEIAKRIDDGSINVVYYLIIEDYLKYLDKEEIQSLFDTNLKLNNNLLKALKSSDKNLKNIAKDLLERLFELTMEKN</sequence>
<feature type="domain" description="ParB-like N-terminal" evidence="5">
    <location>
        <begin position="13"/>
        <end position="105"/>
    </location>
</feature>
<keyword evidence="2" id="KW-0863">Zinc-finger</keyword>
<dbReference type="GO" id="GO:0008270">
    <property type="term" value="F:zinc ion binding"/>
    <property type="evidence" value="ECO:0007669"/>
    <property type="project" value="UniProtKB-KW"/>
</dbReference>
<dbReference type="GO" id="GO:0005694">
    <property type="term" value="C:chromosome"/>
    <property type="evidence" value="ECO:0007669"/>
    <property type="project" value="TreeGrafter"/>
</dbReference>
<dbReference type="AlphaFoldDB" id="A0A0F9RXA3"/>
<evidence type="ECO:0000313" key="6">
    <source>
        <dbReference type="EMBL" id="KKN61070.1"/>
    </source>
</evidence>
<dbReference type="InterPro" id="IPR017907">
    <property type="entry name" value="Znf_RING_CS"/>
</dbReference>
<dbReference type="GO" id="GO:0003677">
    <property type="term" value="F:DNA binding"/>
    <property type="evidence" value="ECO:0007669"/>
    <property type="project" value="InterPro"/>
</dbReference>
<evidence type="ECO:0000256" key="1">
    <source>
        <dbReference type="ARBA" id="ARBA00022723"/>
    </source>
</evidence>
<dbReference type="Pfam" id="PF17762">
    <property type="entry name" value="HTH_ParB"/>
    <property type="match status" value="1"/>
</dbReference>
<dbReference type="EMBL" id="LAZR01000673">
    <property type="protein sequence ID" value="KKN61070.1"/>
    <property type="molecule type" value="Genomic_DNA"/>
</dbReference>
<dbReference type="InterPro" id="IPR036086">
    <property type="entry name" value="ParB/Sulfiredoxin_sf"/>
</dbReference>
<evidence type="ECO:0000259" key="5">
    <source>
        <dbReference type="SMART" id="SM00470"/>
    </source>
</evidence>